<feature type="region of interest" description="Disordered" evidence="7">
    <location>
        <begin position="164"/>
        <end position="221"/>
    </location>
</feature>
<keyword evidence="4 6" id="KW-0539">Nucleus</keyword>
<protein>
    <recommendedName>
        <fullName evidence="6">Sister chromatid cohesion protein</fullName>
    </recommendedName>
</protein>
<feature type="region of interest" description="Disordered" evidence="7">
    <location>
        <begin position="546"/>
        <end position="609"/>
    </location>
</feature>
<keyword evidence="10" id="KW-1185">Reference proteome</keyword>
<dbReference type="GO" id="GO:0003682">
    <property type="term" value="F:chromatin binding"/>
    <property type="evidence" value="ECO:0007669"/>
    <property type="project" value="TreeGrafter"/>
</dbReference>
<dbReference type="GO" id="GO:0090694">
    <property type="term" value="C:Scc2-Scc4 cohesin loading complex"/>
    <property type="evidence" value="ECO:0007669"/>
    <property type="project" value="TreeGrafter"/>
</dbReference>
<comment type="similarity">
    <text evidence="2 6">Belongs to the SCC2/Nipped-B family.</text>
</comment>
<dbReference type="InterPro" id="IPR026003">
    <property type="entry name" value="Cohesin_HEAT"/>
</dbReference>
<dbReference type="InterPro" id="IPR011989">
    <property type="entry name" value="ARM-like"/>
</dbReference>
<feature type="compositionally biased region" description="Polar residues" evidence="7">
    <location>
        <begin position="1886"/>
        <end position="1907"/>
    </location>
</feature>
<feature type="domain" description="Sister chromatid cohesion C-terminal" evidence="8">
    <location>
        <begin position="1672"/>
        <end position="1855"/>
    </location>
</feature>
<evidence type="ECO:0000256" key="3">
    <source>
        <dbReference type="ARBA" id="ARBA00022737"/>
    </source>
</evidence>
<feature type="compositionally biased region" description="Acidic residues" evidence="7">
    <location>
        <begin position="600"/>
        <end position="609"/>
    </location>
</feature>
<name>A0A8H5G993_9AGAR</name>
<feature type="compositionally biased region" description="Low complexity" evidence="7">
    <location>
        <begin position="324"/>
        <end position="344"/>
    </location>
</feature>
<feature type="compositionally biased region" description="Basic residues" evidence="7">
    <location>
        <begin position="561"/>
        <end position="570"/>
    </location>
</feature>
<dbReference type="OrthoDB" id="418242at2759"/>
<evidence type="ECO:0000256" key="5">
    <source>
        <dbReference type="ARBA" id="ARBA00023306"/>
    </source>
</evidence>
<dbReference type="EMBL" id="JAACJO010000003">
    <property type="protein sequence ID" value="KAF5360600.1"/>
    <property type="molecule type" value="Genomic_DNA"/>
</dbReference>
<feature type="region of interest" description="Disordered" evidence="7">
    <location>
        <begin position="1883"/>
        <end position="1907"/>
    </location>
</feature>
<gene>
    <name evidence="9" type="ORF">D9756_004639</name>
</gene>
<dbReference type="GO" id="GO:0061775">
    <property type="term" value="F:cohesin loader activity"/>
    <property type="evidence" value="ECO:0007669"/>
    <property type="project" value="InterPro"/>
</dbReference>
<dbReference type="InterPro" id="IPR024986">
    <property type="entry name" value="Nipped-B_C"/>
</dbReference>
<feature type="compositionally biased region" description="Polar residues" evidence="7">
    <location>
        <begin position="345"/>
        <end position="354"/>
    </location>
</feature>
<dbReference type="InterPro" id="IPR016024">
    <property type="entry name" value="ARM-type_fold"/>
</dbReference>
<dbReference type="PANTHER" id="PTHR21704:SF18">
    <property type="entry name" value="NIPPED-B-LIKE PROTEIN"/>
    <property type="match status" value="1"/>
</dbReference>
<dbReference type="GO" id="GO:0071169">
    <property type="term" value="P:establishment of protein localization to chromatin"/>
    <property type="evidence" value="ECO:0007669"/>
    <property type="project" value="TreeGrafter"/>
</dbReference>
<feature type="compositionally biased region" description="Polar residues" evidence="7">
    <location>
        <begin position="373"/>
        <end position="385"/>
    </location>
</feature>
<dbReference type="GO" id="GO:0034087">
    <property type="term" value="P:establishment of mitotic sister chromatid cohesion"/>
    <property type="evidence" value="ECO:0007669"/>
    <property type="project" value="TreeGrafter"/>
</dbReference>
<evidence type="ECO:0000313" key="9">
    <source>
        <dbReference type="EMBL" id="KAF5360600.1"/>
    </source>
</evidence>
<dbReference type="Pfam" id="PF12765">
    <property type="entry name" value="Cohesin_HEAT"/>
    <property type="match status" value="1"/>
</dbReference>
<dbReference type="Pfam" id="PF12830">
    <property type="entry name" value="Nipped-B_C"/>
    <property type="match status" value="1"/>
</dbReference>
<dbReference type="GO" id="GO:0140588">
    <property type="term" value="P:chromatin looping"/>
    <property type="evidence" value="ECO:0007669"/>
    <property type="project" value="InterPro"/>
</dbReference>
<evidence type="ECO:0000256" key="2">
    <source>
        <dbReference type="ARBA" id="ARBA00009252"/>
    </source>
</evidence>
<feature type="compositionally biased region" description="Polar residues" evidence="7">
    <location>
        <begin position="164"/>
        <end position="184"/>
    </location>
</feature>
<dbReference type="CDD" id="cd23958">
    <property type="entry name" value="SCC2"/>
    <property type="match status" value="1"/>
</dbReference>
<feature type="region of interest" description="Disordered" evidence="7">
    <location>
        <begin position="373"/>
        <end position="434"/>
    </location>
</feature>
<evidence type="ECO:0000256" key="4">
    <source>
        <dbReference type="ARBA" id="ARBA00023242"/>
    </source>
</evidence>
<feature type="compositionally biased region" description="Basic and acidic residues" evidence="7">
    <location>
        <begin position="571"/>
        <end position="585"/>
    </location>
</feature>
<proteinExistence type="inferred from homology"/>
<evidence type="ECO:0000313" key="10">
    <source>
        <dbReference type="Proteomes" id="UP000559027"/>
    </source>
</evidence>
<keyword evidence="3 6" id="KW-0677">Repeat</keyword>
<sequence length="2020" mass="223922">MDNNHRWRPQDQHYYRQEQHPQPQQNTGYGSAAADSVHNAQGLLAVYPMASATPTNHAVRHISNMYTTAAPPTFAQPSYYAQQSPPPYSEYDHQLRYLSAPQQPVNDGGYWTTARDNATRILAHPQPSAYRYPTQQTWHPPQGHVSSFQASPFAHQVLQRAAPTTNAYPTPSPPIMQTSSSSLANALGPPPPPPSHHQQRPFPSSHQPMPHLPPPQKVYRPEESRAFFDNFLERKTREMNIATQAPLLLANRTRAHPTKTPSSRLDIIKAEAPPDSSPDPLGVMANSSPIPVTPKKRKPIVEIESPSIKRMQIMKNEYVPAPQLSSKPSTPSVPLTPSSKSTTSAGSVTPNSTPRRPVNLAYVAVPRSPWLTGSSRKNGFITPNMSPMKHGKSRMQDTPDDLGGYGESDLDSPVKRRGLADSIKSSARRTGDRDDRAPLEKFLCLVEDIFEAEDSLPSEVSIGDLPDYFSSLSIDSNQPQLHSNHIRKLTKYIGQITRPNQRIRNATAGVMNTPRAHGRMAEVETQVLSRLLKVLDRTVKAGEDLDPFRYVAPPPGSAKSSPRKKSGKSKKAADGRSSETPRLESDDLPSQATDRRSVEEEREPEVELSEVDYEKLTQILDAARESILAADCCIALLGSDRLTKQLYSEELIISCFNAVKNQLTKIIYPFVETSSGTAFEVGGSNPLLRFVVKDTSSMASGHRKQLSELFQALASVLPRINNLVNAETVAMSDAIIISAVYIAIGPFFVVESGEGEGAKGSKKEKDNVVLRTFGKSAMRGLRLDALALIRSIFANHENQRSWIIEEILTSLIKLSDTKQKAGQFRLRDGRSIRIVSVLLLQLVQTSAHDVRLKARKIEKNRQNQLAMKRQESFSESQQQTQEPFLDENDHEEIVLYKGGLDAAMQAARTIISFLTKRSGKGKATKNSNEAEYRAIFDNLIGDLLVVLFWPEWPAAGVLLTMICKYMVSALDDKHTHGQVDSNAAKTIALDHLGVIAAKIRSTTLKFQKKSDQGMKVKPLGSMEEIMNSQDVKALDRLLKAHRDIATHLVKRSSEDQAYDSARELSAAMLGQELATTLQQLQRWIESPEEDDDLNIKDREKLQVFAKKIRGALRDVWKDPPADVFNTGSQEEADRIDQLGEEIGTLQNMRSSFNPILNTIVGALNAPIIFMRTKALKALGQIVTSDPTVLSLPAVRRGIENHLLDSSPAVRDAAVELIGKYMIDSPDVAGDYYQKVADRMADTGLGVRKRVIKLLKSFYTVTQDTSRKTDIAVRMVRRMMDEDDTVKELAAKTIEELWFPNASQVPSTTTRNRSVNASNSSQPSNSDKNAILAKITVIMGTAAQFKDRQSTLEDLLHKIMAEKSENTGASEVGALHKRYEEICEMLIDGLVDATDMPGFTVVNCIRTIYLFTSAYPPVLSGTNASTLLPYLKNTSSTNEELATTDCLLKIFRVSIPHMPKTAVKFGQDLQFALQPMIIKPSGSGGVQILQEAVRFLQCPTATTHQANCIESDGSNEVRALLVLIFIVSLLGEHCNFDRLRQENETLAKDLDSISKESIIEHIYNSLLQLYEKFSDQAIIRGRTLQCLGFLFRAQPTLMTKPRSASIMDDIFASPEEDGKGHLLRIMQEFLVSESEKHSAQLKETSKSKSNKQTDIDMDELVGNTDGFADSGVSSAIVQRYLNQVLEAALTPNSQNQPAAVDVLSFTIKQGLAHPLQSFPVIIALETSPVTDLSRRAVALHAILQGKHASLLNTRYIVSARASFDYQKKAVSGVVQGYRADPTPVALLQRWYSLVRDKRASRQEFLRALVKVFQENPGFKSTQDDVDFTRYMAENFASFDYKTHEEVVTVIQSLTTVLSTSGMQLLEMISPSHLLSQLHAPLQPAAQEASSQVSQTHVNPEVQNEQKNTQQNAMDIDAQTLLPVAPAPVVPVAPQLRRIAHLKSLYSLSEMKINKVDLRKKTAAGDKATARRNDTPISWARLPFATSPILTTEDIKAQKTTFLEIWNEDGVTAEPDDELDFS</sequence>
<comment type="subcellular location">
    <subcellularLocation>
        <location evidence="1 6">Nucleus</location>
    </subcellularLocation>
</comment>
<feature type="region of interest" description="Disordered" evidence="7">
    <location>
        <begin position="1304"/>
        <end position="1325"/>
    </location>
</feature>
<dbReference type="GO" id="GO:0010468">
    <property type="term" value="P:regulation of gene expression"/>
    <property type="evidence" value="ECO:0007669"/>
    <property type="project" value="InterPro"/>
</dbReference>
<feature type="region of interest" description="Disordered" evidence="7">
    <location>
        <begin position="321"/>
        <end position="356"/>
    </location>
</feature>
<dbReference type="Proteomes" id="UP000559027">
    <property type="component" value="Unassembled WGS sequence"/>
</dbReference>
<dbReference type="GO" id="GO:1990414">
    <property type="term" value="P:replication-born double-strand break repair via sister chromatid exchange"/>
    <property type="evidence" value="ECO:0007669"/>
    <property type="project" value="TreeGrafter"/>
</dbReference>
<accession>A0A8H5G993</accession>
<dbReference type="SUPFAM" id="SSF48371">
    <property type="entry name" value="ARM repeat"/>
    <property type="match status" value="1"/>
</dbReference>
<dbReference type="PANTHER" id="PTHR21704">
    <property type="entry name" value="NIPPED-B-LIKE PROTEIN DELANGIN SCC2-RELATED"/>
    <property type="match status" value="1"/>
</dbReference>
<evidence type="ECO:0000256" key="7">
    <source>
        <dbReference type="SAM" id="MobiDB-lite"/>
    </source>
</evidence>
<comment type="caution">
    <text evidence="9">The sequence shown here is derived from an EMBL/GenBank/DDBJ whole genome shotgun (WGS) entry which is preliminary data.</text>
</comment>
<feature type="region of interest" description="Disordered" evidence="7">
    <location>
        <begin position="1"/>
        <end position="32"/>
    </location>
</feature>
<keyword evidence="5 6" id="KW-0131">Cell cycle</keyword>
<dbReference type="Gene3D" id="1.25.10.10">
    <property type="entry name" value="Leucine-rich Repeat Variant"/>
    <property type="match status" value="1"/>
</dbReference>
<feature type="region of interest" description="Disordered" evidence="7">
    <location>
        <begin position="865"/>
        <end position="884"/>
    </location>
</feature>
<evidence type="ECO:0000256" key="1">
    <source>
        <dbReference type="ARBA" id="ARBA00004123"/>
    </source>
</evidence>
<dbReference type="InterPro" id="IPR033031">
    <property type="entry name" value="Scc2/Nipped-B"/>
</dbReference>
<reference evidence="9 10" key="1">
    <citation type="journal article" date="2020" name="ISME J.">
        <title>Uncovering the hidden diversity of litter-decomposition mechanisms in mushroom-forming fungi.</title>
        <authorList>
            <person name="Floudas D."/>
            <person name="Bentzer J."/>
            <person name="Ahren D."/>
            <person name="Johansson T."/>
            <person name="Persson P."/>
            <person name="Tunlid A."/>
        </authorList>
    </citation>
    <scope>NUCLEOTIDE SEQUENCE [LARGE SCALE GENOMIC DNA]</scope>
    <source>
        <strain evidence="9 10">CBS 146.42</strain>
    </source>
</reference>
<evidence type="ECO:0000259" key="8">
    <source>
        <dbReference type="Pfam" id="PF12830"/>
    </source>
</evidence>
<feature type="compositionally biased region" description="Polar residues" evidence="7">
    <location>
        <begin position="20"/>
        <end position="29"/>
    </location>
</feature>
<organism evidence="9 10">
    <name type="scientific">Leucocoprinus leucothites</name>
    <dbReference type="NCBI Taxonomy" id="201217"/>
    <lineage>
        <taxon>Eukaryota</taxon>
        <taxon>Fungi</taxon>
        <taxon>Dikarya</taxon>
        <taxon>Basidiomycota</taxon>
        <taxon>Agaricomycotina</taxon>
        <taxon>Agaricomycetes</taxon>
        <taxon>Agaricomycetidae</taxon>
        <taxon>Agaricales</taxon>
        <taxon>Agaricineae</taxon>
        <taxon>Agaricaceae</taxon>
        <taxon>Leucocoprinus</taxon>
    </lineage>
</organism>
<evidence type="ECO:0000256" key="6">
    <source>
        <dbReference type="RuleBase" id="RU364107"/>
    </source>
</evidence>
<feature type="compositionally biased region" description="Low complexity" evidence="7">
    <location>
        <begin position="873"/>
        <end position="882"/>
    </location>
</feature>
<feature type="compositionally biased region" description="Basic and acidic residues" evidence="7">
    <location>
        <begin position="1"/>
        <end position="19"/>
    </location>
</feature>